<feature type="compositionally biased region" description="Polar residues" evidence="1">
    <location>
        <begin position="840"/>
        <end position="853"/>
    </location>
</feature>
<evidence type="ECO:0000256" key="1">
    <source>
        <dbReference type="SAM" id="MobiDB-lite"/>
    </source>
</evidence>
<dbReference type="GeneID" id="36102196"/>
<proteinExistence type="predicted"/>
<dbReference type="Proteomes" id="UP000239462">
    <property type="component" value="Chromosome"/>
</dbReference>
<accession>A0A2L1CAU1</accession>
<sequence length="884" mass="100098">MQKKLIFVLILLFTVSVNYAEDDEGISIYKIWSVGDNPDSSEIYIDPSTPVIYVGLVNNDPYQRNVRVTASYEENDFESAILPLSPNTHYEKIVEIRLEFDEVGEHDVDISLIDENGKEVDSEQITVNVVSPIDVKNVTCQDSYVSDSNKNLEVVNSNWFTVTLESNYRAQTDYEVKTWISVVSTDYDGDTNEDIENEDIYYNGKDDLKVVYVSYRSEKEVSFNIPEITADNDEFKIQVHTEIMGLHDYTNDLEETEMVKDTGIISYNYKKTAKTYQFPIHVASYSLFNNINGSNSEMVNDYYQSSKIYDKTIENALNAKFESKNVLPRAYVEDDPYLSFLKVNLENRYDDDQTATVIIESSSGCLSKKTIKIDENDVDTLYIPFISRLVDDGEFNIIVYSNKYYLYNSEEDVDIDPEIVSPVQIYNISYPVDSSAALASSNSGCVFVGKNYTMNVTLKNNYNRTLTGKLYVGDHYDEDNSYESGVFETTEPITFKLSPKEKNTYSIDLKFNREVNGLIEVVVDTNGAAVDEDDDIAGYSTMVHFDAYNILDIRKVWYNNTILPKIATINENGGLFLNYPLAGFNNSCAVSFESMVSDDITYKMWVEVYDSNGNLKATSDKKNVLVKAKSTSGNLKTADFDIFFEEGFIGYTLFHAVPLNDFEDVDIFYTEGSGTVSKDINPLTPVGRYSSIDLLSSIPTSTNKVTEVVAPIKIDDMVYTENNLNVVISSGLSSIYPVNLTYFYRITISNDNKIIYKSPIYKDIIHSTESKPLKIKLGDVDGETYDIVFEVEIPDFAMESGTYHSMILKKYLTIANNQEIITQEENSEPETYVEPKTEVENTGENSDLENQSATEEENRGIIGNILDTVSSIASNIPIIRNFVY</sequence>
<evidence type="ECO:0000313" key="2">
    <source>
        <dbReference type="EMBL" id="AVB76498.1"/>
    </source>
</evidence>
<gene>
    <name evidence="2" type="ORF">MMJJ_11100</name>
</gene>
<feature type="region of interest" description="Disordered" evidence="1">
    <location>
        <begin position="823"/>
        <end position="857"/>
    </location>
</feature>
<dbReference type="RefSeq" id="WP_104838006.1">
    <property type="nucleotide sequence ID" value="NZ_CP026606.1"/>
</dbReference>
<dbReference type="AlphaFoldDB" id="A0A2L1CAU1"/>
<dbReference type="KEGG" id="mmad:MMJJ_11100"/>
<name>A0A2L1CAU1_METMI</name>
<protein>
    <submittedName>
        <fullName evidence="2">Uncharacterized protein</fullName>
    </submittedName>
</protein>
<evidence type="ECO:0000313" key="3">
    <source>
        <dbReference type="Proteomes" id="UP000239462"/>
    </source>
</evidence>
<reference evidence="3" key="1">
    <citation type="journal article" date="2018" name="Genome Announc.">
        <title>Complete Genome Sequence of the Methanococcus maripaludis Type Strain JJ (DSM 2067), a Model for Selenoprotein Synthesis in Archaea.</title>
        <authorList>
            <person name="Poehlein A."/>
            <person name="Heym D."/>
            <person name="Quitzke V."/>
            <person name="Fersch J."/>
            <person name="Daniel R."/>
            <person name="Rother M."/>
        </authorList>
    </citation>
    <scope>NUCLEOTIDE SEQUENCE [LARGE SCALE GENOMIC DNA]</scope>
    <source>
        <strain evidence="3">DSM 2067</strain>
    </source>
</reference>
<organism evidence="2 3">
    <name type="scientific">Methanococcus maripaludis</name>
    <name type="common">Methanococcus deltae</name>
    <dbReference type="NCBI Taxonomy" id="39152"/>
    <lineage>
        <taxon>Archaea</taxon>
        <taxon>Methanobacteriati</taxon>
        <taxon>Methanobacteriota</taxon>
        <taxon>Methanomada group</taxon>
        <taxon>Methanococci</taxon>
        <taxon>Methanococcales</taxon>
        <taxon>Methanococcaceae</taxon>
        <taxon>Methanococcus</taxon>
    </lineage>
</organism>
<dbReference type="EMBL" id="CP026606">
    <property type="protein sequence ID" value="AVB76498.1"/>
    <property type="molecule type" value="Genomic_DNA"/>
</dbReference>